<name>A0AAV3RMF3_LITER</name>
<dbReference type="AlphaFoldDB" id="A0AAV3RMF3"/>
<protein>
    <submittedName>
        <fullName evidence="1">Uncharacterized protein</fullName>
    </submittedName>
</protein>
<sequence length="75" mass="8406">MGSKPAPSPMPIGLLLYGDKTPLLEDMHQYRRIIERNQFLSPLIQPQKISSADQIEDLFTKALPVVPFTRLTGNA</sequence>
<gene>
    <name evidence="1" type="ORF">LIER_30064</name>
</gene>
<proteinExistence type="predicted"/>
<accession>A0AAV3RMF3</accession>
<reference evidence="1 2" key="1">
    <citation type="submission" date="2024-01" db="EMBL/GenBank/DDBJ databases">
        <title>The complete chloroplast genome sequence of Lithospermum erythrorhizon: insights into the phylogenetic relationship among Boraginaceae species and the maternal lineages of purple gromwells.</title>
        <authorList>
            <person name="Okada T."/>
            <person name="Watanabe K."/>
        </authorList>
    </citation>
    <scope>NUCLEOTIDE SEQUENCE [LARGE SCALE GENOMIC DNA]</scope>
</reference>
<keyword evidence="2" id="KW-1185">Reference proteome</keyword>
<comment type="caution">
    <text evidence="1">The sequence shown here is derived from an EMBL/GenBank/DDBJ whole genome shotgun (WGS) entry which is preliminary data.</text>
</comment>
<dbReference type="EMBL" id="BAABME010010585">
    <property type="protein sequence ID" value="GAA0180076.1"/>
    <property type="molecule type" value="Genomic_DNA"/>
</dbReference>
<organism evidence="1 2">
    <name type="scientific">Lithospermum erythrorhizon</name>
    <name type="common">Purple gromwell</name>
    <name type="synonym">Lithospermum officinale var. erythrorhizon</name>
    <dbReference type="NCBI Taxonomy" id="34254"/>
    <lineage>
        <taxon>Eukaryota</taxon>
        <taxon>Viridiplantae</taxon>
        <taxon>Streptophyta</taxon>
        <taxon>Embryophyta</taxon>
        <taxon>Tracheophyta</taxon>
        <taxon>Spermatophyta</taxon>
        <taxon>Magnoliopsida</taxon>
        <taxon>eudicotyledons</taxon>
        <taxon>Gunneridae</taxon>
        <taxon>Pentapetalae</taxon>
        <taxon>asterids</taxon>
        <taxon>lamiids</taxon>
        <taxon>Boraginales</taxon>
        <taxon>Boraginaceae</taxon>
        <taxon>Boraginoideae</taxon>
        <taxon>Lithospermeae</taxon>
        <taxon>Lithospermum</taxon>
    </lineage>
</organism>
<evidence type="ECO:0000313" key="2">
    <source>
        <dbReference type="Proteomes" id="UP001454036"/>
    </source>
</evidence>
<evidence type="ECO:0000313" key="1">
    <source>
        <dbReference type="EMBL" id="GAA0180076.1"/>
    </source>
</evidence>
<dbReference type="Proteomes" id="UP001454036">
    <property type="component" value="Unassembled WGS sequence"/>
</dbReference>